<evidence type="ECO:0000256" key="1">
    <source>
        <dbReference type="SAM" id="MobiDB-lite"/>
    </source>
</evidence>
<name>A0ABM9N8S8_9RICK</name>
<feature type="transmembrane region" description="Helical" evidence="2">
    <location>
        <begin position="165"/>
        <end position="188"/>
    </location>
</feature>
<organism evidence="3 4">
    <name type="scientific">Candidatus Xenohaliotis californiensis</name>
    <dbReference type="NCBI Taxonomy" id="84677"/>
    <lineage>
        <taxon>Bacteria</taxon>
        <taxon>Pseudomonadati</taxon>
        <taxon>Pseudomonadota</taxon>
        <taxon>Alphaproteobacteria</taxon>
        <taxon>Rickettsiales</taxon>
        <taxon>Anaplasmataceae</taxon>
        <taxon>Candidatus Xenohaliotis</taxon>
    </lineage>
</organism>
<feature type="region of interest" description="Disordered" evidence="1">
    <location>
        <begin position="638"/>
        <end position="659"/>
    </location>
</feature>
<reference evidence="3 4" key="1">
    <citation type="submission" date="2024-01" db="EMBL/GenBank/DDBJ databases">
        <authorList>
            <person name="Kunselman E."/>
        </authorList>
    </citation>
    <scope>NUCLEOTIDE SEQUENCE [LARGE SCALE GENOMIC DNA]</scope>
    <source>
        <strain evidence="3">2 abalone samples</strain>
    </source>
</reference>
<evidence type="ECO:0000313" key="3">
    <source>
        <dbReference type="EMBL" id="CAK8163349.1"/>
    </source>
</evidence>
<proteinExistence type="predicted"/>
<comment type="caution">
    <text evidence="3">The sequence shown here is derived from an EMBL/GenBank/DDBJ whole genome shotgun (WGS) entry which is preliminary data.</text>
</comment>
<dbReference type="Proteomes" id="UP001314181">
    <property type="component" value="Unassembled WGS sequence"/>
</dbReference>
<accession>A0ABM9N8S8</accession>
<feature type="transmembrane region" description="Helical" evidence="2">
    <location>
        <begin position="573"/>
        <end position="591"/>
    </location>
</feature>
<keyword evidence="2" id="KW-1133">Transmembrane helix</keyword>
<keyword evidence="2" id="KW-0812">Transmembrane</keyword>
<dbReference type="EMBL" id="CAWVOK010000026">
    <property type="protein sequence ID" value="CAK8163349.1"/>
    <property type="molecule type" value="Genomic_DNA"/>
</dbReference>
<evidence type="ECO:0000256" key="2">
    <source>
        <dbReference type="SAM" id="Phobius"/>
    </source>
</evidence>
<protein>
    <recommendedName>
        <fullName evidence="5">IncA protein</fullName>
    </recommendedName>
</protein>
<keyword evidence="4" id="KW-1185">Reference proteome</keyword>
<sequence length="690" mass="77677">MLKSYKKKLDLDSKTLLSRICTTDSAKNVKIQIDSLLKDLIINNSLIKSTGSNSFIIRSYLFEKSYGKEYEEEYEKEIFDLHILLISLQRLGYLTVSNSYYLNKNENITKNDAIDEYIGYKFSVDSSLADDTDKLKELMYCMTADKKEQEKILDYYNKNIKKNKLTSIITVSVLAVLTALLITILIMAITGASIALGIGAGILAIASIFTGGMIIKNVTEFRKIQQKKMNVIHSGEWTKEVAETMIENYNSPSKTNFLSSTDLLHIPEEKYLDKDGNISISRNILKNKRTLPPSLKKDKNNKYRKRINIVTNKTWRTICQNGHIPKNTDTLLLVLDLLFVSETTALLTKMEYISSFTDDVQIKFKLCFEPSKTDVERLLNILTKLNIAKNIHNSNEEISFVLEENKLNDPKVLKKIAYSMTDDDCEKKFILNQNLENQQHKYFKIKLAITVLIGLLTSGIIAVAVLIPTAITFVAATLIVTALSISLAKVIESKKKYKNLEKEVGHSTQNNDLGIEDQNKQVYSKPYTKNDLISNHLTRSQKATDELNEQENLHNIQAAEEERRKNKKSYIKGLIASSALTTALVGFIVVAALTASIVSFVSIGFFAILSAAVAFKTYGLKKDYKHSNEKLERVQNAGDNLEKTKKFSSTSTEHEITTPKHAVTSALAPMISSTSSQPFASNNHTSSKMH</sequence>
<gene>
    <name evidence="3" type="ORF">CAXC1_330109</name>
</gene>
<keyword evidence="2" id="KW-0472">Membrane</keyword>
<feature type="transmembrane region" description="Helical" evidence="2">
    <location>
        <begin position="473"/>
        <end position="491"/>
    </location>
</feature>
<dbReference type="RefSeq" id="WP_338364478.1">
    <property type="nucleotide sequence ID" value="NZ_CAWVOK010000026.1"/>
</dbReference>
<feature type="transmembrane region" description="Helical" evidence="2">
    <location>
        <begin position="597"/>
        <end position="615"/>
    </location>
</feature>
<evidence type="ECO:0008006" key="5">
    <source>
        <dbReference type="Google" id="ProtNLM"/>
    </source>
</evidence>
<evidence type="ECO:0000313" key="4">
    <source>
        <dbReference type="Proteomes" id="UP001314181"/>
    </source>
</evidence>
<feature type="transmembrane region" description="Helical" evidence="2">
    <location>
        <begin position="447"/>
        <end position="467"/>
    </location>
</feature>
<feature type="transmembrane region" description="Helical" evidence="2">
    <location>
        <begin position="194"/>
        <end position="215"/>
    </location>
</feature>